<accession>A0A140DRC3</accession>
<dbReference type="SUPFAM" id="SSF54913">
    <property type="entry name" value="GlnB-like"/>
    <property type="match status" value="1"/>
</dbReference>
<dbReference type="AlphaFoldDB" id="A0A140DRC3"/>
<dbReference type="InterPro" id="IPR015867">
    <property type="entry name" value="N-reg_PII/ATP_PRibTrfase_C"/>
</dbReference>
<dbReference type="KEGG" id="fro:AALO17_00660"/>
<evidence type="ECO:0000313" key="1">
    <source>
        <dbReference type="EMBL" id="AMK53200.1"/>
    </source>
</evidence>
<dbReference type="PANTHER" id="PTHR38456">
    <property type="entry name" value="CYCLIC DI-AMP RECEPTOR A"/>
    <property type="match status" value="1"/>
</dbReference>
<dbReference type="STRING" id="1702221.AALO17_00660"/>
<proteinExistence type="predicted"/>
<evidence type="ECO:0000313" key="2">
    <source>
        <dbReference type="Proteomes" id="UP000069771"/>
    </source>
</evidence>
<protein>
    <recommendedName>
        <fullName evidence="3">Transcriptional regulator</fullName>
    </recommendedName>
</protein>
<dbReference type="InterPro" id="IPR011322">
    <property type="entry name" value="N-reg_PII-like_a/b"/>
</dbReference>
<keyword evidence="2" id="KW-1185">Reference proteome</keyword>
<evidence type="ECO:0008006" key="3">
    <source>
        <dbReference type="Google" id="ProtNLM"/>
    </source>
</evidence>
<dbReference type="EMBL" id="CP011391">
    <property type="protein sequence ID" value="AMK53200.1"/>
    <property type="molecule type" value="Genomic_DNA"/>
</dbReference>
<dbReference type="InterPro" id="IPR010375">
    <property type="entry name" value="CdAMP_rec"/>
</dbReference>
<sequence>MYYYMVFFRILPNRGLYLKRDDIQQGEKNMKLVISVISSEDAGELSQALCSSGFSSTRLAATGGFLCPGTTTLITVCEDEDVPTVTDVIRDHAGALSTPVSRLEQPYTPVAACGASIFVLNVEQFLKV</sequence>
<dbReference type="PANTHER" id="PTHR38456:SF1">
    <property type="entry name" value="CYCLIC DI-AMP RECEPTOR A"/>
    <property type="match status" value="1"/>
</dbReference>
<name>A0A140DRC3_9FIRM</name>
<dbReference type="Gene3D" id="3.30.70.120">
    <property type="match status" value="1"/>
</dbReference>
<gene>
    <name evidence="1" type="ORF">AALO17_00660</name>
</gene>
<dbReference type="Proteomes" id="UP000069771">
    <property type="component" value="Chromosome"/>
</dbReference>
<dbReference type="Pfam" id="PF06153">
    <property type="entry name" value="CdAMP_rec"/>
    <property type="match status" value="1"/>
</dbReference>
<reference evidence="1 2" key="1">
    <citation type="journal article" date="2016" name="Gut Pathog.">
        <title>Whole genome sequencing of "Faecalibaculum rodentium" ALO17, isolated from C57BL/6J laboratory mouse feces.</title>
        <authorList>
            <person name="Lim S."/>
            <person name="Chang D.H."/>
            <person name="Ahn S."/>
            <person name="Kim B.C."/>
        </authorList>
    </citation>
    <scope>NUCLEOTIDE SEQUENCE [LARGE SCALE GENOMIC DNA]</scope>
    <source>
        <strain evidence="1 2">Alo17</strain>
    </source>
</reference>
<organism evidence="1 2">
    <name type="scientific">Faecalibaculum rodentium</name>
    <dbReference type="NCBI Taxonomy" id="1702221"/>
    <lineage>
        <taxon>Bacteria</taxon>
        <taxon>Bacillati</taxon>
        <taxon>Bacillota</taxon>
        <taxon>Erysipelotrichia</taxon>
        <taxon>Erysipelotrichales</taxon>
        <taxon>Erysipelotrichaceae</taxon>
        <taxon>Faecalibaculum</taxon>
    </lineage>
</organism>